<evidence type="ECO:0000259" key="3">
    <source>
        <dbReference type="PROSITE" id="PS50977"/>
    </source>
</evidence>
<evidence type="ECO:0000313" key="4">
    <source>
        <dbReference type="EMBL" id="OLF14004.1"/>
    </source>
</evidence>
<dbReference type="PROSITE" id="PS50977">
    <property type="entry name" value="HTH_TETR_2"/>
    <property type="match status" value="1"/>
</dbReference>
<dbReference type="Proteomes" id="UP000185696">
    <property type="component" value="Unassembled WGS sequence"/>
</dbReference>
<dbReference type="InterPro" id="IPR041583">
    <property type="entry name" value="TetR_C_31"/>
</dbReference>
<organism evidence="4 5">
    <name type="scientific">Actinophytocola xinjiangensis</name>
    <dbReference type="NCBI Taxonomy" id="485602"/>
    <lineage>
        <taxon>Bacteria</taxon>
        <taxon>Bacillati</taxon>
        <taxon>Actinomycetota</taxon>
        <taxon>Actinomycetes</taxon>
        <taxon>Pseudonocardiales</taxon>
        <taxon>Pseudonocardiaceae</taxon>
    </lineage>
</organism>
<dbReference type="EMBL" id="MSIF01000001">
    <property type="protein sequence ID" value="OLF14004.1"/>
    <property type="molecule type" value="Genomic_DNA"/>
</dbReference>
<dbReference type="RefSeq" id="WP_075130952.1">
    <property type="nucleotide sequence ID" value="NZ_MSIF01000001.1"/>
</dbReference>
<dbReference type="AlphaFoldDB" id="A0A7Z1AZX2"/>
<dbReference type="SUPFAM" id="SSF48498">
    <property type="entry name" value="Tetracyclin repressor-like, C-terminal domain"/>
    <property type="match status" value="1"/>
</dbReference>
<dbReference type="SUPFAM" id="SSF46689">
    <property type="entry name" value="Homeodomain-like"/>
    <property type="match status" value="1"/>
</dbReference>
<dbReference type="GO" id="GO:0000976">
    <property type="term" value="F:transcription cis-regulatory region binding"/>
    <property type="evidence" value="ECO:0007669"/>
    <property type="project" value="TreeGrafter"/>
</dbReference>
<reference evidence="4 5" key="1">
    <citation type="submission" date="2016-12" db="EMBL/GenBank/DDBJ databases">
        <title>The draft genome sequence of Actinophytocola xinjiangensis.</title>
        <authorList>
            <person name="Wang W."/>
            <person name="Yuan L."/>
        </authorList>
    </citation>
    <scope>NUCLEOTIDE SEQUENCE [LARGE SCALE GENOMIC DNA]</scope>
    <source>
        <strain evidence="4 5">CGMCC 4.4663</strain>
    </source>
</reference>
<dbReference type="InterPro" id="IPR036271">
    <property type="entry name" value="Tet_transcr_reg_TetR-rel_C_sf"/>
</dbReference>
<dbReference type="Pfam" id="PF00440">
    <property type="entry name" value="TetR_N"/>
    <property type="match status" value="1"/>
</dbReference>
<feature type="domain" description="HTH tetR-type" evidence="3">
    <location>
        <begin position="1"/>
        <end position="61"/>
    </location>
</feature>
<gene>
    <name evidence="4" type="ORF">BLA60_02160</name>
</gene>
<protein>
    <recommendedName>
        <fullName evidence="3">HTH tetR-type domain-containing protein</fullName>
    </recommendedName>
</protein>
<dbReference type="InterPro" id="IPR050109">
    <property type="entry name" value="HTH-type_TetR-like_transc_reg"/>
</dbReference>
<proteinExistence type="predicted"/>
<evidence type="ECO:0000313" key="5">
    <source>
        <dbReference type="Proteomes" id="UP000185696"/>
    </source>
</evidence>
<dbReference type="GO" id="GO:0003700">
    <property type="term" value="F:DNA-binding transcription factor activity"/>
    <property type="evidence" value="ECO:0007669"/>
    <property type="project" value="TreeGrafter"/>
</dbReference>
<dbReference type="InterPro" id="IPR001647">
    <property type="entry name" value="HTH_TetR"/>
</dbReference>
<keyword evidence="1 2" id="KW-0238">DNA-binding</keyword>
<dbReference type="InterPro" id="IPR009057">
    <property type="entry name" value="Homeodomain-like_sf"/>
</dbReference>
<sequence>MGNREDLLAGALHCLHEKGYARTTARDIATAAGVSLAAIGYHYGTKDDLLNAALQQAMADWGDDLAAALTSAGPDLTPAERFEQTWNRVISSFTDNHRLWAIQFELLASLDRKPELREVFAEANRRAQAELATLFGVEGDAVGALFQALIGGLAALSLVDRDSPPSGHDLREAIQAVAAAVR</sequence>
<dbReference type="OrthoDB" id="2356263at2"/>
<comment type="caution">
    <text evidence="4">The sequence shown here is derived from an EMBL/GenBank/DDBJ whole genome shotgun (WGS) entry which is preliminary data.</text>
</comment>
<dbReference type="Pfam" id="PF17940">
    <property type="entry name" value="TetR_C_31"/>
    <property type="match status" value="1"/>
</dbReference>
<dbReference type="PANTHER" id="PTHR30055">
    <property type="entry name" value="HTH-TYPE TRANSCRIPTIONAL REGULATOR RUTR"/>
    <property type="match status" value="1"/>
</dbReference>
<evidence type="ECO:0000256" key="1">
    <source>
        <dbReference type="ARBA" id="ARBA00023125"/>
    </source>
</evidence>
<dbReference type="PANTHER" id="PTHR30055:SF219">
    <property type="entry name" value="TRANSCRIPTIONAL REGULATORY PROTEIN"/>
    <property type="match status" value="1"/>
</dbReference>
<accession>A0A7Z1AZX2</accession>
<feature type="DNA-binding region" description="H-T-H motif" evidence="2">
    <location>
        <begin position="24"/>
        <end position="43"/>
    </location>
</feature>
<keyword evidence="5" id="KW-1185">Reference proteome</keyword>
<dbReference type="PRINTS" id="PR00455">
    <property type="entry name" value="HTHTETR"/>
</dbReference>
<dbReference type="Gene3D" id="1.10.357.10">
    <property type="entry name" value="Tetracycline Repressor, domain 2"/>
    <property type="match status" value="1"/>
</dbReference>
<evidence type="ECO:0000256" key="2">
    <source>
        <dbReference type="PROSITE-ProRule" id="PRU00335"/>
    </source>
</evidence>
<name>A0A7Z1AZX2_9PSEU</name>